<evidence type="ECO:0000313" key="6">
    <source>
        <dbReference type="Proteomes" id="UP000031980"/>
    </source>
</evidence>
<feature type="signal peptide" evidence="1">
    <location>
        <begin position="1"/>
        <end position="19"/>
    </location>
</feature>
<dbReference type="EMBL" id="JPIU01000037">
    <property type="protein sequence ID" value="KIO45813.1"/>
    <property type="molecule type" value="Genomic_DNA"/>
</dbReference>
<evidence type="ECO:0000313" key="5">
    <source>
        <dbReference type="Proteomes" id="UP000031937"/>
    </source>
</evidence>
<accession>A0A0C3MH29</accession>
<proteinExistence type="predicted"/>
<feature type="chain" id="PRO_5043118937" description="Putative beta-lactamase-inhibitor-like PepSY-like domain-containing protein" evidence="1">
    <location>
        <begin position="20"/>
        <end position="281"/>
    </location>
</feature>
<keyword evidence="6" id="KW-1185">Reference proteome</keyword>
<keyword evidence="1" id="KW-0732">Signal</keyword>
<dbReference type="Proteomes" id="UP000031937">
    <property type="component" value="Unassembled WGS sequence"/>
</dbReference>
<dbReference type="Gene3D" id="3.10.450.360">
    <property type="match status" value="2"/>
</dbReference>
<dbReference type="AlphaFoldDB" id="A0A0C3MH29"/>
<dbReference type="EMBL" id="JPIT01000031">
    <property type="protein sequence ID" value="KIO43649.1"/>
    <property type="molecule type" value="Genomic_DNA"/>
</dbReference>
<feature type="domain" description="Putative beta-lactamase-inhibitor-like PepSY-like" evidence="2">
    <location>
        <begin position="54"/>
        <end position="145"/>
    </location>
</feature>
<organism evidence="4 6">
    <name type="scientific">Sanguibacteroides justesenii</name>
    <dbReference type="NCBI Taxonomy" id="1547597"/>
    <lineage>
        <taxon>Bacteria</taxon>
        <taxon>Pseudomonadati</taxon>
        <taxon>Bacteroidota</taxon>
        <taxon>Bacteroidia</taxon>
        <taxon>Bacteroidales</taxon>
        <taxon>Porphyromonadaceae</taxon>
        <taxon>Sanguibacteroides</taxon>
    </lineage>
</organism>
<name>A0A0C3MH29_9PORP</name>
<evidence type="ECO:0000313" key="4">
    <source>
        <dbReference type="EMBL" id="KIO45813.1"/>
    </source>
</evidence>
<dbReference type="Pfam" id="PF11396">
    <property type="entry name" value="PepSY_like"/>
    <property type="match status" value="3"/>
</dbReference>
<gene>
    <name evidence="4" type="ORF">BA92_04995</name>
    <name evidence="3" type="ORF">IE90_11055</name>
</gene>
<evidence type="ECO:0000313" key="3">
    <source>
        <dbReference type="EMBL" id="KIO43649.1"/>
    </source>
</evidence>
<sequence length="281" mass="32829">MKTTLSLIIVFMATMIAAANTTYDKHRVPDPKIVKAFNAKYPDAIHVEWETKYNYYIAEFNLGNIETEAWFTQEGVWQMTQSELSYNLLPEIIKTNFVTSEYATWKTEDVKKIERAGMETIYILEIEKGEEEIDLYYTENGILLKRMSHSMKEHLPDTLPQAVLTFIQQKYPQATIVEIDREKGMLEVEIFDSNIKKEVVFNVQDQWQTTTWEVRKNSVPASVMNTLQKMGYKDYRIDDIYFQQRNNGSEVYIFELEKGNNEIKLTLNAANGEVISNIPKR</sequence>
<dbReference type="SUPFAM" id="SSF160574">
    <property type="entry name" value="BT0923-like"/>
    <property type="match status" value="2"/>
</dbReference>
<reference evidence="4 6" key="1">
    <citation type="submission" date="2014-07" db="EMBL/GenBank/DDBJ databases">
        <title>Porphyromonadaceae bacterium OUH 308042 = ATCC BAA-2681 = DSM 28342 draft genome.</title>
        <authorList>
            <person name="Sydenham T.V."/>
            <person name="Hasman H."/>
            <person name="Justensen U.S."/>
        </authorList>
    </citation>
    <scope>NUCLEOTIDE SEQUENCE [LARGE SCALE GENOMIC DNA]</scope>
    <source>
        <strain evidence="4 6">OUH 308042</strain>
    </source>
</reference>
<feature type="domain" description="Putative beta-lactamase-inhibitor-like PepSY-like" evidence="2">
    <location>
        <begin position="157"/>
        <end position="190"/>
    </location>
</feature>
<protein>
    <recommendedName>
        <fullName evidence="2">Putative beta-lactamase-inhibitor-like PepSY-like domain-containing protein</fullName>
    </recommendedName>
</protein>
<dbReference type="InterPro" id="IPR021533">
    <property type="entry name" value="PepSY-like"/>
</dbReference>
<evidence type="ECO:0000256" key="1">
    <source>
        <dbReference type="SAM" id="SignalP"/>
    </source>
</evidence>
<feature type="domain" description="Putative beta-lactamase-inhibitor-like PepSY-like" evidence="2">
    <location>
        <begin position="192"/>
        <end position="266"/>
    </location>
</feature>
<evidence type="ECO:0000259" key="2">
    <source>
        <dbReference type="Pfam" id="PF11396"/>
    </source>
</evidence>
<dbReference type="Proteomes" id="UP000031980">
    <property type="component" value="Unassembled WGS sequence"/>
</dbReference>
<dbReference type="OrthoDB" id="799540at2"/>
<reference evidence="3 5" key="2">
    <citation type="submission" date="2014-07" db="EMBL/GenBank/DDBJ databases">
        <title>Porphyromonadaceae bacterium OUH 334697 = ATCC BAA-2682 = DSM 28341 draft genome.</title>
        <authorList>
            <person name="Sydenham T.V."/>
            <person name="Hasman H."/>
            <person name="Justesen U.S."/>
        </authorList>
    </citation>
    <scope>NUCLEOTIDE SEQUENCE [LARGE SCALE GENOMIC DNA]</scope>
    <source>
        <strain evidence="3 5">OUH 334697</strain>
    </source>
</reference>
<dbReference type="RefSeq" id="WP_041503846.1">
    <property type="nucleotide sequence ID" value="NZ_JPIT01000031.1"/>
</dbReference>
<comment type="caution">
    <text evidence="4">The sequence shown here is derived from an EMBL/GenBank/DDBJ whole genome shotgun (WGS) entry which is preliminary data.</text>
</comment>